<keyword evidence="1" id="KW-0812">Transmembrane</keyword>
<reference evidence="2" key="1">
    <citation type="submission" date="2020-08" db="EMBL/GenBank/DDBJ databases">
        <title>Multicomponent nature underlies the extraordinary mechanical properties of spider dragline silk.</title>
        <authorList>
            <person name="Kono N."/>
            <person name="Nakamura H."/>
            <person name="Mori M."/>
            <person name="Yoshida Y."/>
            <person name="Ohtoshi R."/>
            <person name="Malay A.D."/>
            <person name="Moran D.A.P."/>
            <person name="Tomita M."/>
            <person name="Numata K."/>
            <person name="Arakawa K."/>
        </authorList>
    </citation>
    <scope>NUCLEOTIDE SEQUENCE</scope>
</reference>
<dbReference type="Proteomes" id="UP000886998">
    <property type="component" value="Unassembled WGS sequence"/>
</dbReference>
<name>A0A8X6X9V6_9ARAC</name>
<dbReference type="EMBL" id="BMAV01006688">
    <property type="protein sequence ID" value="GFY48891.1"/>
    <property type="molecule type" value="Genomic_DNA"/>
</dbReference>
<gene>
    <name evidence="2" type="primary">NCL1_49307</name>
    <name evidence="2" type="ORF">TNIN_497291</name>
</gene>
<evidence type="ECO:0000313" key="2">
    <source>
        <dbReference type="EMBL" id="GFY48891.1"/>
    </source>
</evidence>
<sequence length="171" mass="19601">MDVVKELRNYSSIEETILDGKEPEERINYEIKTSRNSPLPLTNPYIAAYLIIVGCLYFGIMALFFGTYDMVAHSLIAVLRYINLCHPSGGVVFLSLLVRFSCCRVHLQAIPALPADGVRAVLYAVEHRPSLRPGPLSDIRGGLYHRIFRPHALWKSVRQLRFRFRFLHTTR</sequence>
<evidence type="ECO:0000256" key="1">
    <source>
        <dbReference type="SAM" id="Phobius"/>
    </source>
</evidence>
<feature type="transmembrane region" description="Helical" evidence="1">
    <location>
        <begin position="78"/>
        <end position="98"/>
    </location>
</feature>
<dbReference type="AlphaFoldDB" id="A0A8X6X9V6"/>
<accession>A0A8X6X9V6</accession>
<comment type="caution">
    <text evidence="2">The sequence shown here is derived from an EMBL/GenBank/DDBJ whole genome shotgun (WGS) entry which is preliminary data.</text>
</comment>
<keyword evidence="1" id="KW-1133">Transmembrane helix</keyword>
<keyword evidence="1" id="KW-0472">Membrane</keyword>
<organism evidence="2 3">
    <name type="scientific">Trichonephila inaurata madagascariensis</name>
    <dbReference type="NCBI Taxonomy" id="2747483"/>
    <lineage>
        <taxon>Eukaryota</taxon>
        <taxon>Metazoa</taxon>
        <taxon>Ecdysozoa</taxon>
        <taxon>Arthropoda</taxon>
        <taxon>Chelicerata</taxon>
        <taxon>Arachnida</taxon>
        <taxon>Araneae</taxon>
        <taxon>Araneomorphae</taxon>
        <taxon>Entelegynae</taxon>
        <taxon>Araneoidea</taxon>
        <taxon>Nephilidae</taxon>
        <taxon>Trichonephila</taxon>
        <taxon>Trichonephila inaurata</taxon>
    </lineage>
</organism>
<dbReference type="OrthoDB" id="5564849at2759"/>
<evidence type="ECO:0000313" key="3">
    <source>
        <dbReference type="Proteomes" id="UP000886998"/>
    </source>
</evidence>
<keyword evidence="3" id="KW-1185">Reference proteome</keyword>
<proteinExistence type="predicted"/>
<protein>
    <submittedName>
        <fullName evidence="2">Opsin-5</fullName>
    </submittedName>
</protein>
<feature type="transmembrane region" description="Helical" evidence="1">
    <location>
        <begin position="46"/>
        <end position="66"/>
    </location>
</feature>